<comment type="subunit">
    <text evidence="2">Homotetramer.</text>
</comment>
<keyword evidence="3" id="KW-0560">Oxidoreductase</keyword>
<dbReference type="PANTHER" id="PTHR10836">
    <property type="entry name" value="GLYCERALDEHYDE 3-PHOSPHATE DEHYDROGENASE"/>
    <property type="match status" value="1"/>
</dbReference>
<dbReference type="Gene3D" id="3.30.360.10">
    <property type="entry name" value="Dihydrodipicolinate Reductase, domain 2"/>
    <property type="match status" value="1"/>
</dbReference>
<dbReference type="Proteomes" id="UP001162164">
    <property type="component" value="Unassembled WGS sequence"/>
</dbReference>
<dbReference type="Gene3D" id="3.40.50.720">
    <property type="entry name" value="NAD(P)-binding Rossmann-like Domain"/>
    <property type="match status" value="1"/>
</dbReference>
<keyword evidence="4" id="KW-0520">NAD</keyword>
<dbReference type="EMBL" id="JAPWTJ010000139">
    <property type="protein sequence ID" value="KAJ8982195.1"/>
    <property type="molecule type" value="Genomic_DNA"/>
</dbReference>
<gene>
    <name evidence="8" type="ORF">NQ317_013497</name>
</gene>
<dbReference type="PRINTS" id="PR00078">
    <property type="entry name" value="G3PDHDRGNASE"/>
</dbReference>
<dbReference type="PANTHER" id="PTHR10836:SF76">
    <property type="entry name" value="GLYCERALDEHYDE-3-PHOSPHATE DEHYDROGENASE-RELATED"/>
    <property type="match status" value="1"/>
</dbReference>
<evidence type="ECO:0000256" key="2">
    <source>
        <dbReference type="ARBA" id="ARBA00011881"/>
    </source>
</evidence>
<dbReference type="PIRSF" id="PIRSF000149">
    <property type="entry name" value="GAP_DH"/>
    <property type="match status" value="1"/>
</dbReference>
<evidence type="ECO:0000256" key="5">
    <source>
        <dbReference type="ARBA" id="ARBA00047698"/>
    </source>
</evidence>
<sequence>MPKIGINGFGRIGRVFFRAAIRKNQKILAINDPFADPVYMAYLLKYDSTHGRFCGSVCSEEKHLIVNGDKIVCFKEKDPKKIPWKEAGAEYIVESSGQNTTKDKASALLTGGAKKVVISAPSKDAPMIVLGVNHCSYDPQEKVISMASCTTNCCAPLAKVIHENFGIEEALMTTIHAVTLSQKIIDGAAKKTYRLGRSGMQNIIPTTTGAAKAVAKVIPALDGKITGMAFRVPVADASVVDLTCRLSSCTELEKIKCAVKNAAQGDLHGILGYTEEDIVSSDIIGTTQSSVFDANACIALNSNFVKLISWYDNENGYSNRLVDLLCYMSKKDGSC</sequence>
<dbReference type="CDD" id="cd18126">
    <property type="entry name" value="GAPDH_I_C"/>
    <property type="match status" value="1"/>
</dbReference>
<evidence type="ECO:0000313" key="8">
    <source>
        <dbReference type="EMBL" id="KAJ8982195.1"/>
    </source>
</evidence>
<accession>A0ABQ9JV43</accession>
<evidence type="ECO:0000313" key="9">
    <source>
        <dbReference type="Proteomes" id="UP001162164"/>
    </source>
</evidence>
<dbReference type="InterPro" id="IPR020829">
    <property type="entry name" value="GlycerAld_3-P_DH_cat"/>
</dbReference>
<dbReference type="InterPro" id="IPR020828">
    <property type="entry name" value="GlycerAld_3-P_DH_NAD(P)-bd"/>
</dbReference>
<comment type="caution">
    <text evidence="8">The sequence shown here is derived from an EMBL/GenBank/DDBJ whole genome shotgun (WGS) entry which is preliminary data.</text>
</comment>
<reference evidence="8" key="1">
    <citation type="journal article" date="2023" name="Insect Mol. Biol.">
        <title>Genome sequencing provides insights into the evolution of gene families encoding plant cell wall-degrading enzymes in longhorned beetles.</title>
        <authorList>
            <person name="Shin N.R."/>
            <person name="Okamura Y."/>
            <person name="Kirsch R."/>
            <person name="Pauchet Y."/>
        </authorList>
    </citation>
    <scope>NUCLEOTIDE SEQUENCE</scope>
    <source>
        <strain evidence="8">MMC_N1</strain>
    </source>
</reference>
<evidence type="ECO:0000256" key="1">
    <source>
        <dbReference type="ARBA" id="ARBA00007406"/>
    </source>
</evidence>
<dbReference type="Pfam" id="PF02800">
    <property type="entry name" value="Gp_dh_C"/>
    <property type="match status" value="1"/>
</dbReference>
<organism evidence="8 9">
    <name type="scientific">Molorchus minor</name>
    <dbReference type="NCBI Taxonomy" id="1323400"/>
    <lineage>
        <taxon>Eukaryota</taxon>
        <taxon>Metazoa</taxon>
        <taxon>Ecdysozoa</taxon>
        <taxon>Arthropoda</taxon>
        <taxon>Hexapoda</taxon>
        <taxon>Insecta</taxon>
        <taxon>Pterygota</taxon>
        <taxon>Neoptera</taxon>
        <taxon>Endopterygota</taxon>
        <taxon>Coleoptera</taxon>
        <taxon>Polyphaga</taxon>
        <taxon>Cucujiformia</taxon>
        <taxon>Chrysomeloidea</taxon>
        <taxon>Cerambycidae</taxon>
        <taxon>Lamiinae</taxon>
        <taxon>Monochamini</taxon>
        <taxon>Molorchus</taxon>
    </lineage>
</organism>
<dbReference type="SUPFAM" id="SSF51735">
    <property type="entry name" value="NAD(P)-binding Rossmann-fold domains"/>
    <property type="match status" value="1"/>
</dbReference>
<dbReference type="NCBIfam" id="TIGR01534">
    <property type="entry name" value="GAPDH-I"/>
    <property type="match status" value="1"/>
</dbReference>
<keyword evidence="9" id="KW-1185">Reference proteome</keyword>
<dbReference type="InterPro" id="IPR020831">
    <property type="entry name" value="GlycerAld/Erythrose_P_DH"/>
</dbReference>
<dbReference type="Pfam" id="PF00044">
    <property type="entry name" value="Gp_dh_N"/>
    <property type="match status" value="1"/>
</dbReference>
<comment type="similarity">
    <text evidence="1 6">Belongs to the glyceraldehyde-3-phosphate dehydrogenase family.</text>
</comment>
<proteinExistence type="inferred from homology"/>
<feature type="domain" description="Glyceraldehyde 3-phosphate dehydrogenase NAD(P) binding" evidence="7">
    <location>
        <begin position="2"/>
        <end position="149"/>
    </location>
</feature>
<evidence type="ECO:0000256" key="4">
    <source>
        <dbReference type="ARBA" id="ARBA00023027"/>
    </source>
</evidence>
<evidence type="ECO:0000256" key="6">
    <source>
        <dbReference type="RuleBase" id="RU000397"/>
    </source>
</evidence>
<dbReference type="InterPro" id="IPR006424">
    <property type="entry name" value="Glyceraldehyde-3-P_DH_1"/>
</dbReference>
<comment type="catalytic activity">
    <reaction evidence="5">
        <text>D-glyceraldehyde 3-phosphate + phosphate + NAD(+) = (2R)-3-phospho-glyceroyl phosphate + NADH + H(+)</text>
        <dbReference type="Rhea" id="RHEA:10300"/>
        <dbReference type="ChEBI" id="CHEBI:15378"/>
        <dbReference type="ChEBI" id="CHEBI:43474"/>
        <dbReference type="ChEBI" id="CHEBI:57540"/>
        <dbReference type="ChEBI" id="CHEBI:57604"/>
        <dbReference type="ChEBI" id="CHEBI:57945"/>
        <dbReference type="ChEBI" id="CHEBI:59776"/>
        <dbReference type="EC" id="1.2.1.12"/>
    </reaction>
</comment>
<protein>
    <recommendedName>
        <fullName evidence="7">Glyceraldehyde 3-phosphate dehydrogenase NAD(P) binding domain-containing protein</fullName>
    </recommendedName>
</protein>
<evidence type="ECO:0000259" key="7">
    <source>
        <dbReference type="SMART" id="SM00846"/>
    </source>
</evidence>
<dbReference type="InterPro" id="IPR036291">
    <property type="entry name" value="NAD(P)-bd_dom_sf"/>
</dbReference>
<name>A0ABQ9JV43_9CUCU</name>
<dbReference type="CDD" id="cd05214">
    <property type="entry name" value="GAPDH_I_N"/>
    <property type="match status" value="1"/>
</dbReference>
<dbReference type="SMART" id="SM00846">
    <property type="entry name" value="Gp_dh_N"/>
    <property type="match status" value="1"/>
</dbReference>
<evidence type="ECO:0000256" key="3">
    <source>
        <dbReference type="ARBA" id="ARBA00023002"/>
    </source>
</evidence>
<dbReference type="SUPFAM" id="SSF55347">
    <property type="entry name" value="Glyceraldehyde-3-phosphate dehydrogenase-like, C-terminal domain"/>
    <property type="match status" value="1"/>
</dbReference>